<feature type="transmembrane region" description="Helical" evidence="1">
    <location>
        <begin position="87"/>
        <end position="105"/>
    </location>
</feature>
<reference evidence="2 3" key="1">
    <citation type="submission" date="2020-10" db="EMBL/GenBank/DDBJ databases">
        <title>Ca. Dormibacterota MAGs.</title>
        <authorList>
            <person name="Montgomery K."/>
        </authorList>
    </citation>
    <scope>NUCLEOTIDE SEQUENCE [LARGE SCALE GENOMIC DNA]</scope>
    <source>
        <strain evidence="2">SC8812_S17_18</strain>
    </source>
</reference>
<proteinExistence type="predicted"/>
<dbReference type="AlphaFoldDB" id="A0A934JTV9"/>
<keyword evidence="1" id="KW-1133">Transmembrane helix</keyword>
<dbReference type="EMBL" id="JAEKNS010000089">
    <property type="protein sequence ID" value="MBJ7594912.1"/>
    <property type="molecule type" value="Genomic_DNA"/>
</dbReference>
<evidence type="ECO:0000313" key="3">
    <source>
        <dbReference type="Proteomes" id="UP000606991"/>
    </source>
</evidence>
<dbReference type="RefSeq" id="WP_337311531.1">
    <property type="nucleotide sequence ID" value="NZ_JAEKNS010000089.1"/>
</dbReference>
<comment type="caution">
    <text evidence="2">The sequence shown here is derived from an EMBL/GenBank/DDBJ whole genome shotgun (WGS) entry which is preliminary data.</text>
</comment>
<keyword evidence="1" id="KW-0812">Transmembrane</keyword>
<keyword evidence="1" id="KW-0472">Membrane</keyword>
<sequence>MRHTQVRSLADVLLDALERRSRRQPLAQSVPAEPAGSDIALTLARDQLSEQLSGVDSDDVKTLGYLGVDVAAAIGVVAVHGSLDRFWAAYVAGFALAAVLAIITLQRRVFYSGPDPASHDSRCLWSANGRAFLPTPAGEPALSRGHHGDACHSN</sequence>
<name>A0A934JTV9_9BACT</name>
<evidence type="ECO:0000256" key="1">
    <source>
        <dbReference type="SAM" id="Phobius"/>
    </source>
</evidence>
<evidence type="ECO:0000313" key="2">
    <source>
        <dbReference type="EMBL" id="MBJ7594912.1"/>
    </source>
</evidence>
<accession>A0A934JTV9</accession>
<organism evidence="2 3">
    <name type="scientific">Candidatus Aeolococcus gillhamiae</name>
    <dbReference type="NCBI Taxonomy" id="3127015"/>
    <lineage>
        <taxon>Bacteria</taxon>
        <taxon>Bacillati</taxon>
        <taxon>Candidatus Dormiibacterota</taxon>
        <taxon>Candidatus Dormibacteria</taxon>
        <taxon>Candidatus Aeolococcales</taxon>
        <taxon>Candidatus Aeolococcaceae</taxon>
        <taxon>Candidatus Aeolococcus</taxon>
    </lineage>
</organism>
<dbReference type="Proteomes" id="UP000606991">
    <property type="component" value="Unassembled WGS sequence"/>
</dbReference>
<feature type="transmembrane region" description="Helical" evidence="1">
    <location>
        <begin position="63"/>
        <end position="81"/>
    </location>
</feature>
<protein>
    <submittedName>
        <fullName evidence="2">Uncharacterized protein</fullName>
    </submittedName>
</protein>
<gene>
    <name evidence="2" type="ORF">JF886_08630</name>
</gene>